<organism evidence="8 9">
    <name type="scientific">Zalerion maritima</name>
    <dbReference type="NCBI Taxonomy" id="339359"/>
    <lineage>
        <taxon>Eukaryota</taxon>
        <taxon>Fungi</taxon>
        <taxon>Dikarya</taxon>
        <taxon>Ascomycota</taxon>
        <taxon>Pezizomycotina</taxon>
        <taxon>Sordariomycetes</taxon>
        <taxon>Lulworthiomycetidae</taxon>
        <taxon>Lulworthiales</taxon>
        <taxon>Lulworthiaceae</taxon>
        <taxon>Zalerion</taxon>
    </lineage>
</organism>
<feature type="coiled-coil region" evidence="4">
    <location>
        <begin position="293"/>
        <end position="320"/>
    </location>
</feature>
<dbReference type="AlphaFoldDB" id="A0AAD5RPY4"/>
<dbReference type="InterPro" id="IPR002014">
    <property type="entry name" value="VHS_dom"/>
</dbReference>
<dbReference type="Pfam" id="PF03127">
    <property type="entry name" value="GAT"/>
    <property type="match status" value="1"/>
</dbReference>
<feature type="compositionally biased region" description="Pro residues" evidence="5">
    <location>
        <begin position="392"/>
        <end position="405"/>
    </location>
</feature>
<reference evidence="8" key="1">
    <citation type="submission" date="2022-07" db="EMBL/GenBank/DDBJ databases">
        <title>Draft genome sequence of Zalerion maritima ATCC 34329, a (micro)plastics degrading marine fungus.</title>
        <authorList>
            <person name="Paco A."/>
            <person name="Goncalves M.F.M."/>
            <person name="Rocha-Santos T.A.P."/>
            <person name="Alves A."/>
        </authorList>
    </citation>
    <scope>NUCLEOTIDE SEQUENCE</scope>
    <source>
        <strain evidence="8">ATCC 34329</strain>
    </source>
</reference>
<dbReference type="InterPro" id="IPR008942">
    <property type="entry name" value="ENTH_VHS"/>
</dbReference>
<feature type="region of interest" description="Disordered" evidence="5">
    <location>
        <begin position="183"/>
        <end position="215"/>
    </location>
</feature>
<dbReference type="Proteomes" id="UP001201980">
    <property type="component" value="Unassembled WGS sequence"/>
</dbReference>
<feature type="compositionally biased region" description="Low complexity" evidence="5">
    <location>
        <begin position="22"/>
        <end position="40"/>
    </location>
</feature>
<proteinExistence type="predicted"/>
<evidence type="ECO:0000256" key="2">
    <source>
        <dbReference type="ARBA" id="ARBA00022448"/>
    </source>
</evidence>
<feature type="compositionally biased region" description="Basic and acidic residues" evidence="5">
    <location>
        <begin position="420"/>
        <end position="430"/>
    </location>
</feature>
<dbReference type="PROSITE" id="PS50179">
    <property type="entry name" value="VHS"/>
    <property type="match status" value="1"/>
</dbReference>
<evidence type="ECO:0000259" key="7">
    <source>
        <dbReference type="PROSITE" id="PS50909"/>
    </source>
</evidence>
<evidence type="ECO:0000256" key="5">
    <source>
        <dbReference type="SAM" id="MobiDB-lite"/>
    </source>
</evidence>
<evidence type="ECO:0000256" key="3">
    <source>
        <dbReference type="ARBA" id="ARBA00022927"/>
    </source>
</evidence>
<protein>
    <submittedName>
        <fullName evidence="8">GAT domain-containing protein</fullName>
    </submittedName>
</protein>
<feature type="compositionally biased region" description="Polar residues" evidence="5">
    <location>
        <begin position="328"/>
        <end position="345"/>
    </location>
</feature>
<dbReference type="SUPFAM" id="SSF48464">
    <property type="entry name" value="ENTH/VHS domain"/>
    <property type="match status" value="1"/>
</dbReference>
<evidence type="ECO:0000313" key="9">
    <source>
        <dbReference type="Proteomes" id="UP001201980"/>
    </source>
</evidence>
<comment type="subunit">
    <text evidence="1">Component of the ESCRT-0 complex composed of HSE1 and VPS27.</text>
</comment>
<evidence type="ECO:0000256" key="4">
    <source>
        <dbReference type="SAM" id="Coils"/>
    </source>
</evidence>
<dbReference type="GO" id="GO:0043130">
    <property type="term" value="F:ubiquitin binding"/>
    <property type="evidence" value="ECO:0007669"/>
    <property type="project" value="InterPro"/>
</dbReference>
<dbReference type="GO" id="GO:0035091">
    <property type="term" value="F:phosphatidylinositol binding"/>
    <property type="evidence" value="ECO:0007669"/>
    <property type="project" value="InterPro"/>
</dbReference>
<comment type="caution">
    <text evidence="8">The sequence shown here is derived from an EMBL/GenBank/DDBJ whole genome shotgun (WGS) entry which is preliminary data.</text>
</comment>
<feature type="compositionally biased region" description="Gly residues" evidence="5">
    <location>
        <begin position="437"/>
        <end position="446"/>
    </location>
</feature>
<dbReference type="SUPFAM" id="SSF89009">
    <property type="entry name" value="GAT-like domain"/>
    <property type="match status" value="1"/>
</dbReference>
<keyword evidence="3" id="KW-0653">Protein transport</keyword>
<feature type="domain" description="VHS" evidence="6">
    <location>
        <begin position="77"/>
        <end position="191"/>
    </location>
</feature>
<accession>A0AAD5RPY4</accession>
<dbReference type="InterPro" id="IPR038425">
    <property type="entry name" value="GAT_sf"/>
</dbReference>
<dbReference type="GO" id="GO:0016192">
    <property type="term" value="P:vesicle-mediated transport"/>
    <property type="evidence" value="ECO:0007669"/>
    <property type="project" value="UniProtKB-ARBA"/>
</dbReference>
<gene>
    <name evidence="8" type="ORF">MKZ38_002928</name>
</gene>
<dbReference type="GO" id="GO:0007034">
    <property type="term" value="P:vacuolar transport"/>
    <property type="evidence" value="ECO:0007669"/>
    <property type="project" value="UniProtKB-ARBA"/>
</dbReference>
<evidence type="ECO:0000259" key="6">
    <source>
        <dbReference type="PROSITE" id="PS50179"/>
    </source>
</evidence>
<dbReference type="Gene3D" id="1.25.40.90">
    <property type="match status" value="1"/>
</dbReference>
<sequence length="491" mass="53055">MKAMKGLSMNKMLGKIQRRTTSQDVAAAAPSAPVTSAPQVGVDGTPEEVAVRAIRQFCESGGPSSSTGDEVILLPTIVDAAESSPSAAAEAARQLRKFMSKDNHHKPSRQYNALMVVRILADNPGPTFTRNLDKKFVETTKELLRSGRDPSVLQLVWETLDTFENTKSNDEGLQPLLEMWKKEKERGGKAMNSRPAPGPRTLNAPPPDQAHGSNYWARHHNNKRLPNQVELASRLEEARTSAKLLQQSVACTPPQEVLDNELIREFADRCQSASKSIQSYMVADNPAPDNDTMEALLDTNEQLQASLNQHQRAVLGARKAMGIGAPGQNPSPIPSNSRPTNYREQPNSRKHLPDVAGGDGLGINFNPPGASSNHSTPPPVPARDNGKGKEYLPPPGPPPGPPPRAGPSGSNTPAAQEPDDPFKDPDERLGFEPYHPGFGGSGGGTNNGNSNSNSGKQPARYRPDDDDDDDDGFYDNTPQPKKDPGETMLRY</sequence>
<dbReference type="PROSITE" id="PS50909">
    <property type="entry name" value="GAT"/>
    <property type="match status" value="1"/>
</dbReference>
<evidence type="ECO:0000313" key="8">
    <source>
        <dbReference type="EMBL" id="KAJ2899677.1"/>
    </source>
</evidence>
<feature type="domain" description="GAT" evidence="7">
    <location>
        <begin position="226"/>
        <end position="315"/>
    </location>
</feature>
<dbReference type="EMBL" id="JAKWBI020000191">
    <property type="protein sequence ID" value="KAJ2899677.1"/>
    <property type="molecule type" value="Genomic_DNA"/>
</dbReference>
<dbReference type="Gene3D" id="1.20.58.160">
    <property type="match status" value="1"/>
</dbReference>
<feature type="region of interest" description="Disordered" evidence="5">
    <location>
        <begin position="321"/>
        <end position="491"/>
    </location>
</feature>
<keyword evidence="2" id="KW-0813">Transport</keyword>
<keyword evidence="9" id="KW-1185">Reference proteome</keyword>
<dbReference type="CDD" id="cd21383">
    <property type="entry name" value="GAT_GGA_Tom1-like"/>
    <property type="match status" value="1"/>
</dbReference>
<keyword evidence="4" id="KW-0175">Coiled coil</keyword>
<dbReference type="InterPro" id="IPR004152">
    <property type="entry name" value="GAT_dom"/>
</dbReference>
<evidence type="ECO:0000256" key="1">
    <source>
        <dbReference type="ARBA" id="ARBA00011446"/>
    </source>
</evidence>
<dbReference type="GO" id="GO:0015031">
    <property type="term" value="P:protein transport"/>
    <property type="evidence" value="ECO:0007669"/>
    <property type="project" value="UniProtKB-KW"/>
</dbReference>
<feature type="compositionally biased region" description="Acidic residues" evidence="5">
    <location>
        <begin position="464"/>
        <end position="473"/>
    </location>
</feature>
<name>A0AAD5RPY4_9PEZI</name>
<feature type="region of interest" description="Disordered" evidence="5">
    <location>
        <begin position="15"/>
        <end position="42"/>
    </location>
</feature>